<evidence type="ECO:0000256" key="5">
    <source>
        <dbReference type="ARBA" id="ARBA00021247"/>
    </source>
</evidence>
<comment type="subunit">
    <text evidence="3 8">Monomer.</text>
</comment>
<comment type="function">
    <text evidence="1 8">Mediates the side-chain deamidation of N-terminal glutamine residues to glutamate, an important step in N-end rule pathway of protein degradation. Conversion of the resulting N-terminal glutamine to glutamate renders the protein susceptible to arginylation, polyubiquitination and degradation as specified by the N-end rule. Does not act on substrates with internal or C-terminal glutamine and does not act on non-glutamine residues in any position.</text>
</comment>
<dbReference type="PANTHER" id="PTHR13035">
    <property type="entry name" value="PROTEIN N-TERMINAL GLUTAMINE AMIDOHYDROLASE"/>
    <property type="match status" value="1"/>
</dbReference>
<name>A0A443SBC9_9ACAR</name>
<dbReference type="InterPro" id="IPR039733">
    <property type="entry name" value="NTAQ1"/>
</dbReference>
<dbReference type="Proteomes" id="UP000288716">
    <property type="component" value="Unassembled WGS sequence"/>
</dbReference>
<accession>A0A443SBC9</accession>
<dbReference type="AlphaFoldDB" id="A0A443SBC9"/>
<reference evidence="10 11" key="1">
    <citation type="journal article" date="2018" name="Gigascience">
        <title>Genomes of trombidid mites reveal novel predicted allergens and laterally-transferred genes associated with secondary metabolism.</title>
        <authorList>
            <person name="Dong X."/>
            <person name="Chaisiri K."/>
            <person name="Xia D."/>
            <person name="Armstrong S.D."/>
            <person name="Fang Y."/>
            <person name="Donnelly M.J."/>
            <person name="Kadowaki T."/>
            <person name="McGarry J.W."/>
            <person name="Darby A.C."/>
            <person name="Makepeace B.L."/>
        </authorList>
    </citation>
    <scope>NUCLEOTIDE SEQUENCE [LARGE SCALE GENOMIC DNA]</scope>
    <source>
        <strain evidence="10">UoL-UT</strain>
    </source>
</reference>
<dbReference type="EMBL" id="NCKV01004317">
    <property type="protein sequence ID" value="RWS24866.1"/>
    <property type="molecule type" value="Genomic_DNA"/>
</dbReference>
<evidence type="ECO:0000259" key="9">
    <source>
        <dbReference type="Pfam" id="PF09764"/>
    </source>
</evidence>
<evidence type="ECO:0000256" key="1">
    <source>
        <dbReference type="ARBA" id="ARBA00003923"/>
    </source>
</evidence>
<protein>
    <recommendedName>
        <fullName evidence="5 8">Protein N-terminal glutamine amidohydrolase</fullName>
        <ecNumber evidence="4 8">3.5.1.122</ecNumber>
    </recommendedName>
    <alternativeName>
        <fullName evidence="8">Protein NH2-terminal glutamine deamidase</fullName>
    </alternativeName>
</protein>
<dbReference type="GO" id="GO:0005634">
    <property type="term" value="C:nucleus"/>
    <property type="evidence" value="ECO:0007669"/>
    <property type="project" value="TreeGrafter"/>
</dbReference>
<evidence type="ECO:0000256" key="7">
    <source>
        <dbReference type="ARBA" id="ARBA00048768"/>
    </source>
</evidence>
<dbReference type="EC" id="3.5.1.122" evidence="4 8"/>
<evidence type="ECO:0000256" key="2">
    <source>
        <dbReference type="ARBA" id="ARBA00008985"/>
    </source>
</evidence>
<sequence length="200" mass="23467">MSVTSFKALSIPNKSDCIYTDEENIWKLCEYIKNTDQLRDCYVVFISNDIQATAVFQSKNGSELNDCLVVWDYHVFLIYAPENEEPMVYDFDTRLPFPCTLREFVIRSLKSESMMRSEYHRLFRVIRGEDYLKSLSSDRSRMRTADGTWIKDPPPYPCILNKDGTNNLDDLISMDKKRCQIGEVINFETFQRLFLKSLVC</sequence>
<dbReference type="GO" id="GO:0008418">
    <property type="term" value="F:protein-N-terminal asparagine amidohydrolase activity"/>
    <property type="evidence" value="ECO:0007669"/>
    <property type="project" value="UniProtKB-UniRule"/>
</dbReference>
<dbReference type="STRING" id="299467.A0A443SBC9"/>
<feature type="domain" description="Protein N-terminal glutamine amidohydrolase alpha beta roll" evidence="9">
    <location>
        <begin position="21"/>
        <end position="193"/>
    </location>
</feature>
<evidence type="ECO:0000256" key="4">
    <source>
        <dbReference type="ARBA" id="ARBA00012718"/>
    </source>
</evidence>
<keyword evidence="11" id="KW-1185">Reference proteome</keyword>
<proteinExistence type="inferred from homology"/>
<dbReference type="GO" id="GO:0005829">
    <property type="term" value="C:cytosol"/>
    <property type="evidence" value="ECO:0007669"/>
    <property type="project" value="TreeGrafter"/>
</dbReference>
<keyword evidence="6 8" id="KW-0378">Hydrolase</keyword>
<evidence type="ECO:0000256" key="6">
    <source>
        <dbReference type="ARBA" id="ARBA00022801"/>
    </source>
</evidence>
<evidence type="ECO:0000256" key="3">
    <source>
        <dbReference type="ARBA" id="ARBA00011245"/>
    </source>
</evidence>
<organism evidence="10 11">
    <name type="scientific">Leptotrombidium deliense</name>
    <dbReference type="NCBI Taxonomy" id="299467"/>
    <lineage>
        <taxon>Eukaryota</taxon>
        <taxon>Metazoa</taxon>
        <taxon>Ecdysozoa</taxon>
        <taxon>Arthropoda</taxon>
        <taxon>Chelicerata</taxon>
        <taxon>Arachnida</taxon>
        <taxon>Acari</taxon>
        <taxon>Acariformes</taxon>
        <taxon>Trombidiformes</taxon>
        <taxon>Prostigmata</taxon>
        <taxon>Anystina</taxon>
        <taxon>Parasitengona</taxon>
        <taxon>Trombiculoidea</taxon>
        <taxon>Trombiculidae</taxon>
        <taxon>Leptotrombidium</taxon>
    </lineage>
</organism>
<dbReference type="PANTHER" id="PTHR13035:SF0">
    <property type="entry name" value="PROTEIN N-TERMINAL GLUTAMINE AMIDOHYDROLASE"/>
    <property type="match status" value="1"/>
</dbReference>
<dbReference type="GO" id="GO:0070773">
    <property type="term" value="F:protein-N-terminal glutamine amidohydrolase activity"/>
    <property type="evidence" value="ECO:0007669"/>
    <property type="project" value="UniProtKB-UniRule"/>
</dbReference>
<gene>
    <name evidence="10" type="ORF">B4U80_08433</name>
</gene>
<dbReference type="InterPro" id="IPR037132">
    <property type="entry name" value="N_Gln_amidohydro_ab_roll_sf"/>
</dbReference>
<dbReference type="Pfam" id="PF09764">
    <property type="entry name" value="Nt_Gln_amidase"/>
    <property type="match status" value="1"/>
</dbReference>
<comment type="similarity">
    <text evidence="2 8">Belongs to the NTAQ1 family.</text>
</comment>
<dbReference type="OrthoDB" id="191192at2759"/>
<dbReference type="Gene3D" id="3.10.620.10">
    <property type="entry name" value="Protein N-terminal glutamine amidohydrolase, alpha beta roll"/>
    <property type="match status" value="1"/>
</dbReference>
<evidence type="ECO:0000256" key="8">
    <source>
        <dbReference type="RuleBase" id="RU367082"/>
    </source>
</evidence>
<comment type="caution">
    <text evidence="10">The sequence shown here is derived from an EMBL/GenBank/DDBJ whole genome shotgun (WGS) entry which is preliminary data.</text>
</comment>
<dbReference type="InterPro" id="IPR023128">
    <property type="entry name" value="Prot_N_Gln_amidohydro_ab_roll"/>
</dbReference>
<comment type="catalytic activity">
    <reaction evidence="7 8">
        <text>N-terminal L-glutaminyl-[protein] + H2O = N-terminal L-glutamyl-[protein] + NH4(+)</text>
        <dbReference type="Rhea" id="RHEA:50680"/>
        <dbReference type="Rhea" id="RHEA-COMP:12668"/>
        <dbReference type="Rhea" id="RHEA-COMP:12777"/>
        <dbReference type="ChEBI" id="CHEBI:15377"/>
        <dbReference type="ChEBI" id="CHEBI:28938"/>
        <dbReference type="ChEBI" id="CHEBI:64721"/>
        <dbReference type="ChEBI" id="CHEBI:64722"/>
        <dbReference type="EC" id="3.5.1.122"/>
    </reaction>
</comment>
<evidence type="ECO:0000313" key="10">
    <source>
        <dbReference type="EMBL" id="RWS24866.1"/>
    </source>
</evidence>
<dbReference type="VEuPathDB" id="VectorBase:LDEU007174"/>
<evidence type="ECO:0000313" key="11">
    <source>
        <dbReference type="Proteomes" id="UP000288716"/>
    </source>
</evidence>